<sequence>MTLLKSKFITQICGLVCCASIFAANAQILPSPPQVNAKGYFLVDFTTGKVIAQGEADTKLAPASLTKMMTSYVIGTEINAGNIAPSDMVTISEKAWAKNFPESSKMFIEVGKQVSVDDLNRGVIIQSGNDACVALAEHIAGSESAFADLMNAHAEKLGMSNSHFINSHGLDTDQHYTTPRDMATLSAALIRDVPDEYAIYKEKSFTFNGIKQYNRNTLLWDASLDVDGIKTGHTSEAGYSLVTSATKDDMRLIAVVMGTASERARKVESKKLLNYGFRFYETITPYKAGDSFVEQRIWMGSQETVSLGILQDTPITIPRGQRKNLKANFELDKTLEAPLEKGSKVGTLFLQLEGEEIAQYPLVTLEEVAEGSFFSKIYDYLRLQIAQ</sequence>
<evidence type="ECO:0000313" key="26">
    <source>
        <dbReference type="Proteomes" id="UP001152485"/>
    </source>
</evidence>
<protein>
    <recommendedName>
        <fullName evidence="5">serine-type D-Ala-D-Ala carboxypeptidase</fullName>
        <ecNumber evidence="5">3.4.16.4</ecNumber>
    </recommendedName>
</protein>
<feature type="domain" description="Peptidase S11 D-Ala-D-Ala carboxypeptidase A C-terminal" evidence="22">
    <location>
        <begin position="280"/>
        <end position="370"/>
    </location>
</feature>
<feature type="binding site" evidence="19">
    <location>
        <position position="230"/>
    </location>
    <ligand>
        <name>substrate</name>
    </ligand>
</feature>
<keyword evidence="15" id="KW-0961">Cell wall biogenesis/degradation</keyword>
<dbReference type="FunFam" id="3.40.710.10:FF:000001">
    <property type="entry name" value="D-alanyl-D-alanine serine-type carboxypeptidase"/>
    <property type="match status" value="1"/>
</dbReference>
<comment type="similarity">
    <text evidence="4 20">Belongs to the peptidase S11 family.</text>
</comment>
<evidence type="ECO:0000256" key="6">
    <source>
        <dbReference type="ARBA" id="ARBA00022475"/>
    </source>
</evidence>
<dbReference type="PRINTS" id="PR00725">
    <property type="entry name" value="DADACBPTASE1"/>
</dbReference>
<dbReference type="GO" id="GO:0008658">
    <property type="term" value="F:penicillin binding"/>
    <property type="evidence" value="ECO:0007669"/>
    <property type="project" value="UniProtKB-ARBA"/>
</dbReference>
<comment type="pathway">
    <text evidence="17">Glycan biosynthesis.</text>
</comment>
<keyword evidence="6" id="KW-1003">Cell membrane</keyword>
<evidence type="ECO:0000256" key="14">
    <source>
        <dbReference type="ARBA" id="ARBA00023136"/>
    </source>
</evidence>
<keyword evidence="25" id="KW-1185">Reference proteome</keyword>
<dbReference type="InterPro" id="IPR012338">
    <property type="entry name" value="Beta-lactam/transpept-like"/>
</dbReference>
<evidence type="ECO:0000256" key="17">
    <source>
        <dbReference type="ARBA" id="ARBA00060592"/>
    </source>
</evidence>
<dbReference type="GO" id="GO:0008360">
    <property type="term" value="P:regulation of cell shape"/>
    <property type="evidence" value="ECO:0007669"/>
    <property type="project" value="UniProtKB-KW"/>
</dbReference>
<dbReference type="SMART" id="SM00936">
    <property type="entry name" value="PBP5_C"/>
    <property type="match status" value="1"/>
</dbReference>
<name>A0A9W4VQQ8_9GAMM</name>
<dbReference type="Proteomes" id="UP001152467">
    <property type="component" value="Unassembled WGS sequence"/>
</dbReference>
<dbReference type="EC" id="3.4.16.4" evidence="5"/>
<gene>
    <name evidence="23" type="primary">dacA</name>
    <name evidence="23" type="ORF">PSECIP111854_00131</name>
    <name evidence="24" type="ORF">PSECIP111951_01289</name>
</gene>
<evidence type="ECO:0000256" key="19">
    <source>
        <dbReference type="PIRSR" id="PIRSR618044-2"/>
    </source>
</evidence>
<dbReference type="Gene3D" id="2.60.410.10">
    <property type="entry name" value="D-Ala-D-Ala carboxypeptidase, C-terminal domain"/>
    <property type="match status" value="1"/>
</dbReference>
<evidence type="ECO:0000256" key="7">
    <source>
        <dbReference type="ARBA" id="ARBA00022519"/>
    </source>
</evidence>
<keyword evidence="12" id="KW-0133">Cell shape</keyword>
<dbReference type="Pfam" id="PF07943">
    <property type="entry name" value="PBP5_C"/>
    <property type="match status" value="1"/>
</dbReference>
<dbReference type="GO" id="GO:0071555">
    <property type="term" value="P:cell wall organization"/>
    <property type="evidence" value="ECO:0007669"/>
    <property type="project" value="UniProtKB-KW"/>
</dbReference>
<dbReference type="RefSeq" id="WP_261592462.1">
    <property type="nucleotide sequence ID" value="NZ_CAMAPC010000001.1"/>
</dbReference>
<organism evidence="23 25">
    <name type="scientific">Pseudoalteromonas holothuriae</name>
    <dbReference type="NCBI Taxonomy" id="2963714"/>
    <lineage>
        <taxon>Bacteria</taxon>
        <taxon>Pseudomonadati</taxon>
        <taxon>Pseudomonadota</taxon>
        <taxon>Gammaproteobacteria</taxon>
        <taxon>Alteromonadales</taxon>
        <taxon>Pseudoalteromonadaceae</taxon>
        <taxon>Pseudoalteromonas</taxon>
    </lineage>
</organism>
<proteinExistence type="inferred from homology"/>
<dbReference type="PANTHER" id="PTHR21581">
    <property type="entry name" value="D-ALANYL-D-ALANINE CARBOXYPEPTIDASE"/>
    <property type="match status" value="1"/>
</dbReference>
<dbReference type="InterPro" id="IPR018044">
    <property type="entry name" value="Peptidase_S11"/>
</dbReference>
<comment type="pathway">
    <text evidence="3">Cell wall biogenesis; peptidoglycan biosynthesis.</text>
</comment>
<dbReference type="Gene3D" id="3.40.710.10">
    <property type="entry name" value="DD-peptidase/beta-lactamase superfamily"/>
    <property type="match status" value="1"/>
</dbReference>
<evidence type="ECO:0000256" key="5">
    <source>
        <dbReference type="ARBA" id="ARBA00012448"/>
    </source>
</evidence>
<evidence type="ECO:0000256" key="4">
    <source>
        <dbReference type="ARBA" id="ARBA00007164"/>
    </source>
</evidence>
<comment type="catalytic activity">
    <reaction evidence="16">
        <text>Preferential cleavage: (Ac)2-L-Lys-D-Ala-|-D-Ala. Also transpeptidation of peptidyl-alanyl moieties that are N-acyl substituents of D-alanine.</text>
        <dbReference type="EC" id="3.4.16.4"/>
    </reaction>
</comment>
<dbReference type="GO" id="GO:0006508">
    <property type="term" value="P:proteolysis"/>
    <property type="evidence" value="ECO:0007669"/>
    <property type="project" value="UniProtKB-KW"/>
</dbReference>
<evidence type="ECO:0000256" key="21">
    <source>
        <dbReference type="SAM" id="SignalP"/>
    </source>
</evidence>
<evidence type="ECO:0000256" key="20">
    <source>
        <dbReference type="RuleBase" id="RU004016"/>
    </source>
</evidence>
<evidence type="ECO:0000256" key="12">
    <source>
        <dbReference type="ARBA" id="ARBA00022960"/>
    </source>
</evidence>
<accession>A0A9W4VQQ8</accession>
<evidence type="ECO:0000259" key="22">
    <source>
        <dbReference type="SMART" id="SM00936"/>
    </source>
</evidence>
<dbReference type="GO" id="GO:0009252">
    <property type="term" value="P:peptidoglycan biosynthetic process"/>
    <property type="evidence" value="ECO:0007669"/>
    <property type="project" value="UniProtKB-KW"/>
</dbReference>
<dbReference type="Proteomes" id="UP001152485">
    <property type="component" value="Unassembled WGS sequence"/>
</dbReference>
<dbReference type="InterPro" id="IPR015956">
    <property type="entry name" value="Peniciliin-bd_prot_C_sf"/>
</dbReference>
<keyword evidence="11 23" id="KW-0378">Hydrolase</keyword>
<evidence type="ECO:0000256" key="8">
    <source>
        <dbReference type="ARBA" id="ARBA00022645"/>
    </source>
</evidence>
<feature type="signal peptide" evidence="21">
    <location>
        <begin position="1"/>
        <end position="26"/>
    </location>
</feature>
<comment type="function">
    <text evidence="1">Removes C-terminal D-alanyl residues from sugar-peptide cell wall precursors.</text>
</comment>
<dbReference type="GO" id="GO:0009002">
    <property type="term" value="F:serine-type D-Ala-D-Ala carboxypeptidase activity"/>
    <property type="evidence" value="ECO:0007669"/>
    <property type="project" value="UniProtKB-EC"/>
</dbReference>
<keyword evidence="14" id="KW-0472">Membrane</keyword>
<evidence type="ECO:0000313" key="25">
    <source>
        <dbReference type="Proteomes" id="UP001152467"/>
    </source>
</evidence>
<evidence type="ECO:0000256" key="2">
    <source>
        <dbReference type="ARBA" id="ARBA00004417"/>
    </source>
</evidence>
<keyword evidence="7" id="KW-0997">Cell inner membrane</keyword>
<evidence type="ECO:0000256" key="18">
    <source>
        <dbReference type="PIRSR" id="PIRSR618044-1"/>
    </source>
</evidence>
<feature type="active site" evidence="18">
    <location>
        <position position="127"/>
    </location>
</feature>
<dbReference type="SUPFAM" id="SSF56601">
    <property type="entry name" value="beta-lactamase/transpeptidase-like"/>
    <property type="match status" value="1"/>
</dbReference>
<keyword evidence="9" id="KW-0645">Protease</keyword>
<evidence type="ECO:0000313" key="24">
    <source>
        <dbReference type="EMBL" id="CAH9055665.1"/>
    </source>
</evidence>
<evidence type="ECO:0000256" key="9">
    <source>
        <dbReference type="ARBA" id="ARBA00022670"/>
    </source>
</evidence>
<dbReference type="PANTHER" id="PTHR21581:SF6">
    <property type="entry name" value="TRAFFICKING PROTEIN PARTICLE COMPLEX SUBUNIT 12"/>
    <property type="match status" value="1"/>
</dbReference>
<comment type="caution">
    <text evidence="23">The sequence shown here is derived from an EMBL/GenBank/DDBJ whole genome shotgun (WGS) entry which is preliminary data.</text>
</comment>
<evidence type="ECO:0000256" key="1">
    <source>
        <dbReference type="ARBA" id="ARBA00003217"/>
    </source>
</evidence>
<evidence type="ECO:0000256" key="15">
    <source>
        <dbReference type="ARBA" id="ARBA00023316"/>
    </source>
</evidence>
<evidence type="ECO:0000313" key="23">
    <source>
        <dbReference type="EMBL" id="CAH9049497.1"/>
    </source>
</evidence>
<reference evidence="23 26" key="1">
    <citation type="submission" date="2022-07" db="EMBL/GenBank/DDBJ databases">
        <authorList>
            <person name="Criscuolo A."/>
        </authorList>
    </citation>
    <scope>NUCLEOTIDE SEQUENCE</scope>
    <source>
        <strain evidence="26">CIP 111951</strain>
        <strain evidence="23">CIP111854</strain>
        <strain evidence="24">CIP111951</strain>
    </source>
</reference>
<feature type="active site" description="Proton acceptor" evidence="18">
    <location>
        <position position="67"/>
    </location>
</feature>
<dbReference type="Pfam" id="PF00768">
    <property type="entry name" value="Peptidase_S11"/>
    <property type="match status" value="1"/>
</dbReference>
<dbReference type="AlphaFoldDB" id="A0A9W4VQQ8"/>
<feature type="chain" id="PRO_5040807056" description="serine-type D-Ala-D-Ala carboxypeptidase" evidence="21">
    <location>
        <begin position="27"/>
        <end position="387"/>
    </location>
</feature>
<evidence type="ECO:0000256" key="3">
    <source>
        <dbReference type="ARBA" id="ARBA00004752"/>
    </source>
</evidence>
<dbReference type="EMBL" id="CAMAPD010000005">
    <property type="protein sequence ID" value="CAH9055665.1"/>
    <property type="molecule type" value="Genomic_DNA"/>
</dbReference>
<dbReference type="InterPro" id="IPR001967">
    <property type="entry name" value="Peptidase_S11_N"/>
</dbReference>
<dbReference type="InterPro" id="IPR037167">
    <property type="entry name" value="Peptidase_S11_C_sf"/>
</dbReference>
<keyword evidence="8 23" id="KW-0121">Carboxypeptidase</keyword>
<evidence type="ECO:0000256" key="10">
    <source>
        <dbReference type="ARBA" id="ARBA00022729"/>
    </source>
</evidence>
<comment type="subcellular location">
    <subcellularLocation>
        <location evidence="2">Cell inner membrane</location>
        <topology evidence="2">Peripheral membrane protein</topology>
    </subcellularLocation>
</comment>
<evidence type="ECO:0000256" key="11">
    <source>
        <dbReference type="ARBA" id="ARBA00022801"/>
    </source>
</evidence>
<evidence type="ECO:0000256" key="16">
    <source>
        <dbReference type="ARBA" id="ARBA00034000"/>
    </source>
</evidence>
<dbReference type="InterPro" id="IPR012907">
    <property type="entry name" value="Peptidase_S11_C"/>
</dbReference>
<feature type="active site" description="Acyl-ester intermediate" evidence="18">
    <location>
        <position position="64"/>
    </location>
</feature>
<dbReference type="SUPFAM" id="SSF69189">
    <property type="entry name" value="Penicillin-binding protein associated domain"/>
    <property type="match status" value="1"/>
</dbReference>
<dbReference type="EMBL" id="CAMAPC010000001">
    <property type="protein sequence ID" value="CAH9049497.1"/>
    <property type="molecule type" value="Genomic_DNA"/>
</dbReference>
<evidence type="ECO:0000256" key="13">
    <source>
        <dbReference type="ARBA" id="ARBA00022984"/>
    </source>
</evidence>
<keyword evidence="10 21" id="KW-0732">Signal</keyword>
<dbReference type="GO" id="GO:0005886">
    <property type="term" value="C:plasma membrane"/>
    <property type="evidence" value="ECO:0007669"/>
    <property type="project" value="UniProtKB-SubCell"/>
</dbReference>
<keyword evidence="13" id="KW-0573">Peptidoglycan synthesis</keyword>